<dbReference type="Proteomes" id="UP000198329">
    <property type="component" value="Chromosome I"/>
</dbReference>
<dbReference type="AlphaFoldDB" id="A0AAC9UFT1"/>
<sequence>MTQQPLPESKANILLEQIFNHLKFNREVDGFSKLRFLKEVDDISDLEPKLVIKGMLFHALGEFDEGESYFNRASNMFGPTPFVVINHIGALTSLGCYRLIKDYYVKYRQSTSTTVLVEALEDACKYSQLDVIILILNALEPMEVGLEEFKAQLEDAKYKRELLSNVYENYGLDQSTVDQHVDAALKVLEERKVKYKSCGMNLYDSEGIDIYFQIEASTQELLELNEELVDVVIEDDIMHSCVTTRFRPYS</sequence>
<dbReference type="KEGG" id="png:PNIG_a1521"/>
<evidence type="ECO:0000313" key="1">
    <source>
        <dbReference type="EMBL" id="ASM53670.1"/>
    </source>
</evidence>
<name>A0AAC9UFT1_9GAMM</name>
<accession>A0AAC9UFT1</accession>
<protein>
    <submittedName>
        <fullName evidence="1">Uncharacterized protein</fullName>
    </submittedName>
</protein>
<keyword evidence="2" id="KW-1185">Reference proteome</keyword>
<dbReference type="RefSeq" id="WP_089368065.1">
    <property type="nucleotide sequence ID" value="NZ_BJXZ01000002.1"/>
</dbReference>
<dbReference type="EMBL" id="CP011036">
    <property type="protein sequence ID" value="ASM53670.1"/>
    <property type="molecule type" value="Genomic_DNA"/>
</dbReference>
<gene>
    <name evidence="1" type="ORF">PNIG_a1521</name>
</gene>
<dbReference type="GeneID" id="300941339"/>
<reference evidence="1 2" key="1">
    <citation type="submission" date="2015-03" db="EMBL/GenBank/DDBJ databases">
        <authorList>
            <person name="Xie B.-B."/>
            <person name="Rong J.-C."/>
            <person name="Qin Q.-L."/>
            <person name="Zhang Y.-Z."/>
        </authorList>
    </citation>
    <scope>NUCLEOTIDE SEQUENCE [LARGE SCALE GENOMIC DNA]</scope>
    <source>
        <strain evidence="1 2">KMM 661</strain>
    </source>
</reference>
<proteinExistence type="predicted"/>
<evidence type="ECO:0000313" key="2">
    <source>
        <dbReference type="Proteomes" id="UP000198329"/>
    </source>
</evidence>
<organism evidence="1 2">
    <name type="scientific">Pseudoalteromonas nigrifaciens</name>
    <dbReference type="NCBI Taxonomy" id="28109"/>
    <lineage>
        <taxon>Bacteria</taxon>
        <taxon>Pseudomonadati</taxon>
        <taxon>Pseudomonadota</taxon>
        <taxon>Gammaproteobacteria</taxon>
        <taxon>Alteromonadales</taxon>
        <taxon>Pseudoalteromonadaceae</taxon>
        <taxon>Pseudoalteromonas</taxon>
    </lineage>
</organism>